<dbReference type="GO" id="GO:0016251">
    <property type="term" value="F:RNA polymerase II general transcription initiation factor activity"/>
    <property type="evidence" value="ECO:0007669"/>
    <property type="project" value="TreeGrafter"/>
</dbReference>
<dbReference type="Proteomes" id="UP000193922">
    <property type="component" value="Unassembled WGS sequence"/>
</dbReference>
<evidence type="ECO:0000259" key="7">
    <source>
        <dbReference type="SMART" id="SM00385"/>
    </source>
</evidence>
<feature type="domain" description="Cyclin-like" evidence="7">
    <location>
        <begin position="154"/>
        <end position="235"/>
    </location>
</feature>
<dbReference type="AlphaFoldDB" id="A0A1Y1WHL3"/>
<dbReference type="OrthoDB" id="25790at2759"/>
<dbReference type="GO" id="GO:0097550">
    <property type="term" value="C:transcription preinitiation complex"/>
    <property type="evidence" value="ECO:0007669"/>
    <property type="project" value="TreeGrafter"/>
</dbReference>
<dbReference type="PANTHER" id="PTHR11618:SF13">
    <property type="entry name" value="TRANSCRIPTION INITIATION FACTOR IIB"/>
    <property type="match status" value="1"/>
</dbReference>
<gene>
    <name evidence="8" type="ORF">DL89DRAFT_264834</name>
</gene>
<keyword evidence="3" id="KW-0677">Repeat</keyword>
<evidence type="ECO:0000256" key="1">
    <source>
        <dbReference type="ARBA" id="ARBA00010857"/>
    </source>
</evidence>
<keyword evidence="4" id="KW-0805">Transcription regulation</keyword>
<name>A0A1Y1WHL3_9FUNG</name>
<dbReference type="GO" id="GO:0070897">
    <property type="term" value="P:transcription preinitiation complex assembly"/>
    <property type="evidence" value="ECO:0007669"/>
    <property type="project" value="InterPro"/>
</dbReference>
<dbReference type="EMBL" id="MCFD01000002">
    <property type="protein sequence ID" value="ORX72614.1"/>
    <property type="molecule type" value="Genomic_DNA"/>
</dbReference>
<comment type="similarity">
    <text evidence="1">Belongs to the TFIIB family.</text>
</comment>
<dbReference type="InterPro" id="IPR036915">
    <property type="entry name" value="Cyclin-like_sf"/>
</dbReference>
<sequence>MPSTDTTPVRSPTIPCAQCTSRIHITPTACSCHSWTTIKQTQLQDALLLMDVAGSDSGDSTAAESPKPASRAAQQRHERNLTRAFSQLSQMCQSMDLSLTIDHTARSLYQRAEARSLHRGKSLDASPGHEGVPRTFKEICALTRLGACSMSSGDLMARFCANLSLLRGAVECAVELSRRARECDTLAGKSPVSVAGACIYMASHLVGQPRDAKVISNVAGVSEVTIKNSYRLLFADRKRLLSDDLLALAQHASIDLLPLP</sequence>
<dbReference type="InterPro" id="IPR013150">
    <property type="entry name" value="TFIIB_cyclin"/>
</dbReference>
<accession>A0A1Y1WHL3</accession>
<dbReference type="GeneID" id="63803045"/>
<evidence type="ECO:0000313" key="9">
    <source>
        <dbReference type="Proteomes" id="UP000193922"/>
    </source>
</evidence>
<evidence type="ECO:0000256" key="5">
    <source>
        <dbReference type="ARBA" id="ARBA00023163"/>
    </source>
</evidence>
<protein>
    <recommendedName>
        <fullName evidence="2">Transcription initiation factor IIB</fullName>
    </recommendedName>
</protein>
<evidence type="ECO:0000256" key="4">
    <source>
        <dbReference type="ARBA" id="ARBA00023015"/>
    </source>
</evidence>
<dbReference type="InterPro" id="IPR023486">
    <property type="entry name" value="TFIIB_CS"/>
</dbReference>
<dbReference type="GO" id="GO:0005634">
    <property type="term" value="C:nucleus"/>
    <property type="evidence" value="ECO:0007669"/>
    <property type="project" value="TreeGrafter"/>
</dbReference>
<comment type="caution">
    <text evidence="8">The sequence shown here is derived from an EMBL/GenBank/DDBJ whole genome shotgun (WGS) entry which is preliminary data.</text>
</comment>
<evidence type="ECO:0000256" key="6">
    <source>
        <dbReference type="SAM" id="MobiDB-lite"/>
    </source>
</evidence>
<dbReference type="RefSeq" id="XP_040745954.1">
    <property type="nucleotide sequence ID" value="XM_040886397.1"/>
</dbReference>
<keyword evidence="9" id="KW-1185">Reference proteome</keyword>
<evidence type="ECO:0000313" key="8">
    <source>
        <dbReference type="EMBL" id="ORX72614.1"/>
    </source>
</evidence>
<dbReference type="SMART" id="SM00385">
    <property type="entry name" value="CYCLIN"/>
    <property type="match status" value="1"/>
</dbReference>
<dbReference type="Gene3D" id="1.10.472.10">
    <property type="entry name" value="Cyclin-like"/>
    <property type="match status" value="1"/>
</dbReference>
<dbReference type="SUPFAM" id="SSF47954">
    <property type="entry name" value="Cyclin-like"/>
    <property type="match status" value="2"/>
</dbReference>
<dbReference type="PROSITE" id="PS00782">
    <property type="entry name" value="TFIIB"/>
    <property type="match status" value="1"/>
</dbReference>
<proteinExistence type="inferred from homology"/>
<dbReference type="GO" id="GO:0017025">
    <property type="term" value="F:TBP-class protein binding"/>
    <property type="evidence" value="ECO:0007669"/>
    <property type="project" value="InterPro"/>
</dbReference>
<dbReference type="GO" id="GO:0006367">
    <property type="term" value="P:transcription initiation at RNA polymerase II promoter"/>
    <property type="evidence" value="ECO:0007669"/>
    <property type="project" value="TreeGrafter"/>
</dbReference>
<evidence type="ECO:0000256" key="2">
    <source>
        <dbReference type="ARBA" id="ARBA00013932"/>
    </source>
</evidence>
<dbReference type="Gene3D" id="1.10.472.170">
    <property type="match status" value="1"/>
</dbReference>
<dbReference type="InterPro" id="IPR000812">
    <property type="entry name" value="TFIIB"/>
</dbReference>
<keyword evidence="5" id="KW-0804">Transcription</keyword>
<dbReference type="STRING" id="61395.A0A1Y1WHL3"/>
<organism evidence="8 9">
    <name type="scientific">Linderina pennispora</name>
    <dbReference type="NCBI Taxonomy" id="61395"/>
    <lineage>
        <taxon>Eukaryota</taxon>
        <taxon>Fungi</taxon>
        <taxon>Fungi incertae sedis</taxon>
        <taxon>Zoopagomycota</taxon>
        <taxon>Kickxellomycotina</taxon>
        <taxon>Kickxellomycetes</taxon>
        <taxon>Kickxellales</taxon>
        <taxon>Kickxellaceae</taxon>
        <taxon>Linderina</taxon>
    </lineage>
</organism>
<evidence type="ECO:0000256" key="3">
    <source>
        <dbReference type="ARBA" id="ARBA00022737"/>
    </source>
</evidence>
<dbReference type="PANTHER" id="PTHR11618">
    <property type="entry name" value="TRANSCRIPTION INITIATION FACTOR IIB-RELATED"/>
    <property type="match status" value="1"/>
</dbReference>
<dbReference type="Pfam" id="PF00382">
    <property type="entry name" value="TFIIB"/>
    <property type="match status" value="1"/>
</dbReference>
<dbReference type="InterPro" id="IPR013763">
    <property type="entry name" value="Cyclin-like_dom"/>
</dbReference>
<feature type="region of interest" description="Disordered" evidence="6">
    <location>
        <begin position="56"/>
        <end position="79"/>
    </location>
</feature>
<reference evidence="8 9" key="1">
    <citation type="submission" date="2016-07" db="EMBL/GenBank/DDBJ databases">
        <title>Pervasive Adenine N6-methylation of Active Genes in Fungi.</title>
        <authorList>
            <consortium name="DOE Joint Genome Institute"/>
            <person name="Mondo S.J."/>
            <person name="Dannebaum R.O."/>
            <person name="Kuo R.C."/>
            <person name="Labutti K."/>
            <person name="Haridas S."/>
            <person name="Kuo A."/>
            <person name="Salamov A."/>
            <person name="Ahrendt S.R."/>
            <person name="Lipzen A."/>
            <person name="Sullivan W."/>
            <person name="Andreopoulos W.B."/>
            <person name="Clum A."/>
            <person name="Lindquist E."/>
            <person name="Daum C."/>
            <person name="Ramamoorthy G.K."/>
            <person name="Gryganskyi A."/>
            <person name="Culley D."/>
            <person name="Magnuson J.K."/>
            <person name="James T.Y."/>
            <person name="O'Malley M.A."/>
            <person name="Stajich J.E."/>
            <person name="Spatafora J.W."/>
            <person name="Visel A."/>
            <person name="Grigoriev I.V."/>
        </authorList>
    </citation>
    <scope>NUCLEOTIDE SEQUENCE [LARGE SCALE GENOMIC DNA]</scope>
    <source>
        <strain evidence="8 9">ATCC 12442</strain>
    </source>
</reference>